<accession>A0AAV4PP43</accession>
<dbReference type="SUPFAM" id="SSF56112">
    <property type="entry name" value="Protein kinase-like (PK-like)"/>
    <property type="match status" value="1"/>
</dbReference>
<dbReference type="EMBL" id="BPLQ01003096">
    <property type="protein sequence ID" value="GIX97926.1"/>
    <property type="molecule type" value="Genomic_DNA"/>
</dbReference>
<dbReference type="Proteomes" id="UP001054837">
    <property type="component" value="Unassembled WGS sequence"/>
</dbReference>
<reference evidence="1 2" key="1">
    <citation type="submission" date="2021-06" db="EMBL/GenBank/DDBJ databases">
        <title>Caerostris darwini draft genome.</title>
        <authorList>
            <person name="Kono N."/>
            <person name="Arakawa K."/>
        </authorList>
    </citation>
    <scope>NUCLEOTIDE SEQUENCE [LARGE SCALE GENOMIC DNA]</scope>
</reference>
<comment type="caution">
    <text evidence="1">The sequence shown here is derived from an EMBL/GenBank/DDBJ whole genome shotgun (WGS) entry which is preliminary data.</text>
</comment>
<sequence length="111" mass="12671">MKFIHRISVLCSSGPTSIKFYNSRWTLISSKRDLPLGKLWTSPELLRMPHPTPEGSPKGDVYSFAIIAHEIVIRKGVFYLAGLQLTPKGNRDCRACLRHVFAYFFFSRAPE</sequence>
<dbReference type="InterPro" id="IPR011009">
    <property type="entry name" value="Kinase-like_dom_sf"/>
</dbReference>
<evidence type="ECO:0000313" key="2">
    <source>
        <dbReference type="Proteomes" id="UP001054837"/>
    </source>
</evidence>
<protein>
    <recommendedName>
        <fullName evidence="3">Protein kinase domain-containing protein</fullName>
    </recommendedName>
</protein>
<evidence type="ECO:0000313" key="1">
    <source>
        <dbReference type="EMBL" id="GIX97926.1"/>
    </source>
</evidence>
<proteinExistence type="predicted"/>
<dbReference type="AlphaFoldDB" id="A0AAV4PP43"/>
<gene>
    <name evidence="1" type="primary">AVEN_59274_1</name>
    <name evidence="1" type="ORF">CDAR_374001</name>
</gene>
<evidence type="ECO:0008006" key="3">
    <source>
        <dbReference type="Google" id="ProtNLM"/>
    </source>
</evidence>
<name>A0AAV4PP43_9ARAC</name>
<organism evidence="1 2">
    <name type="scientific">Caerostris darwini</name>
    <dbReference type="NCBI Taxonomy" id="1538125"/>
    <lineage>
        <taxon>Eukaryota</taxon>
        <taxon>Metazoa</taxon>
        <taxon>Ecdysozoa</taxon>
        <taxon>Arthropoda</taxon>
        <taxon>Chelicerata</taxon>
        <taxon>Arachnida</taxon>
        <taxon>Araneae</taxon>
        <taxon>Araneomorphae</taxon>
        <taxon>Entelegynae</taxon>
        <taxon>Araneoidea</taxon>
        <taxon>Araneidae</taxon>
        <taxon>Caerostris</taxon>
    </lineage>
</organism>
<keyword evidence="2" id="KW-1185">Reference proteome</keyword>